<proteinExistence type="predicted"/>
<evidence type="ECO:0000313" key="1">
    <source>
        <dbReference type="EMBL" id="GBE88768.1"/>
    </source>
</evidence>
<name>A0A401H2X2_9APHY</name>
<dbReference type="GeneID" id="38785685"/>
<gene>
    <name evidence="1" type="ORF">SCP_1401730</name>
</gene>
<reference evidence="1 2" key="1">
    <citation type="journal article" date="2018" name="Sci. Rep.">
        <title>Genome sequence of the cauliflower mushroom Sparassis crispa (Hanabiratake) and its association with beneficial usage.</title>
        <authorList>
            <person name="Kiyama R."/>
            <person name="Furutani Y."/>
            <person name="Kawaguchi K."/>
            <person name="Nakanishi T."/>
        </authorList>
    </citation>
    <scope>NUCLEOTIDE SEQUENCE [LARGE SCALE GENOMIC DNA]</scope>
</reference>
<keyword evidence="2" id="KW-1185">Reference proteome</keyword>
<dbReference type="Proteomes" id="UP000287166">
    <property type="component" value="Unassembled WGS sequence"/>
</dbReference>
<dbReference type="EMBL" id="BFAD01000014">
    <property type="protein sequence ID" value="GBE88768.1"/>
    <property type="molecule type" value="Genomic_DNA"/>
</dbReference>
<accession>A0A401H2X2</accession>
<sequence>MCRFISRPHEFDPAACPLVSFARGVAKAHLDNRRQGKFFPYTEETSIDTKDAIERENLNGLIPRLHWTELQSLCTSAGEPPKI</sequence>
<comment type="caution">
    <text evidence="1">The sequence shown here is derived from an EMBL/GenBank/DDBJ whole genome shotgun (WGS) entry which is preliminary data.</text>
</comment>
<protein>
    <submittedName>
        <fullName evidence="1">Uncharacterized protein</fullName>
    </submittedName>
</protein>
<dbReference type="RefSeq" id="XP_027619681.1">
    <property type="nucleotide sequence ID" value="XM_027763880.1"/>
</dbReference>
<evidence type="ECO:0000313" key="2">
    <source>
        <dbReference type="Proteomes" id="UP000287166"/>
    </source>
</evidence>
<dbReference type="AlphaFoldDB" id="A0A401H2X2"/>
<dbReference type="InParanoid" id="A0A401H2X2"/>
<organism evidence="1 2">
    <name type="scientific">Sparassis crispa</name>
    <dbReference type="NCBI Taxonomy" id="139825"/>
    <lineage>
        <taxon>Eukaryota</taxon>
        <taxon>Fungi</taxon>
        <taxon>Dikarya</taxon>
        <taxon>Basidiomycota</taxon>
        <taxon>Agaricomycotina</taxon>
        <taxon>Agaricomycetes</taxon>
        <taxon>Polyporales</taxon>
        <taxon>Sparassidaceae</taxon>
        <taxon>Sparassis</taxon>
    </lineage>
</organism>